<dbReference type="Pfam" id="PF00291">
    <property type="entry name" value="PALP"/>
    <property type="match status" value="1"/>
</dbReference>
<organism evidence="4 5">
    <name type="scientific">Actinomycetospora succinea</name>
    <dbReference type="NCBI Taxonomy" id="663603"/>
    <lineage>
        <taxon>Bacteria</taxon>
        <taxon>Bacillati</taxon>
        <taxon>Actinomycetota</taxon>
        <taxon>Actinomycetes</taxon>
        <taxon>Pseudonocardiales</taxon>
        <taxon>Pseudonocardiaceae</taxon>
        <taxon>Actinomycetospora</taxon>
    </lineage>
</organism>
<dbReference type="PANTHER" id="PTHR10314">
    <property type="entry name" value="CYSTATHIONINE BETA-SYNTHASE"/>
    <property type="match status" value="1"/>
</dbReference>
<dbReference type="Proteomes" id="UP000295705">
    <property type="component" value="Unassembled WGS sequence"/>
</dbReference>
<evidence type="ECO:0000313" key="5">
    <source>
        <dbReference type="Proteomes" id="UP000295705"/>
    </source>
</evidence>
<evidence type="ECO:0000313" key="4">
    <source>
        <dbReference type="EMBL" id="TDQ50812.1"/>
    </source>
</evidence>
<dbReference type="CDD" id="cd01561">
    <property type="entry name" value="CBS_like"/>
    <property type="match status" value="1"/>
</dbReference>
<comment type="cofactor">
    <cofactor evidence="1">
        <name>pyridoxal 5'-phosphate</name>
        <dbReference type="ChEBI" id="CHEBI:597326"/>
    </cofactor>
</comment>
<dbReference type="SUPFAM" id="SSF53686">
    <property type="entry name" value="Tryptophan synthase beta subunit-like PLP-dependent enzymes"/>
    <property type="match status" value="1"/>
</dbReference>
<accession>A0A4R6UUG7</accession>
<sequence length="310" mass="31922">MGHEAVASSVLEAVGHTPLVRLRRPAPGDGAAVLVKLEGANPTGSYKDRMARAIIDGARRRGELAPGRRVVEFTGGSTGSSLAFVCAITGHPLSLVTSDAFSPEKLRTMRAFGADLTVVPSDGGRITPDLFVRMRAEVDRIVADDGAFWTDQFHNADALVGYAELGREILAQAPTVDVFCAAVGTAGMLAGVAEVLHGVGATRVVALEPATSAVLTTGTAGPHRVEGTATGIVPPLLRPGTHDDARAVSEDAARELATRLAREEGVFVGTSSALNVAGALELAREVGPGRTVVTVAADTGLKYLAGDLFG</sequence>
<dbReference type="InterPro" id="IPR036052">
    <property type="entry name" value="TrpB-like_PALP_sf"/>
</dbReference>
<dbReference type="InterPro" id="IPR001926">
    <property type="entry name" value="TrpB-like_PALP"/>
</dbReference>
<gene>
    <name evidence="4" type="ORF">EV188_10920</name>
</gene>
<dbReference type="InterPro" id="IPR050214">
    <property type="entry name" value="Cys_Synth/Cystath_Beta-Synth"/>
</dbReference>
<comment type="caution">
    <text evidence="4">The sequence shown here is derived from an EMBL/GenBank/DDBJ whole genome shotgun (WGS) entry which is preliminary data.</text>
</comment>
<evidence type="ECO:0000256" key="1">
    <source>
        <dbReference type="ARBA" id="ARBA00001933"/>
    </source>
</evidence>
<reference evidence="4 5" key="1">
    <citation type="submission" date="2019-03" db="EMBL/GenBank/DDBJ databases">
        <title>Genomic Encyclopedia of Type Strains, Phase IV (KMG-IV): sequencing the most valuable type-strain genomes for metagenomic binning, comparative biology and taxonomic classification.</title>
        <authorList>
            <person name="Goeker M."/>
        </authorList>
    </citation>
    <scope>NUCLEOTIDE SEQUENCE [LARGE SCALE GENOMIC DNA]</scope>
    <source>
        <strain evidence="4 5">DSM 45775</strain>
    </source>
</reference>
<dbReference type="OrthoDB" id="9805733at2"/>
<dbReference type="RefSeq" id="WP_133828887.1">
    <property type="nucleotide sequence ID" value="NZ_BAABHR010000003.1"/>
</dbReference>
<keyword evidence="5" id="KW-1185">Reference proteome</keyword>
<proteinExistence type="predicted"/>
<keyword evidence="2" id="KW-0663">Pyridoxal phosphate</keyword>
<dbReference type="Gene3D" id="3.40.50.1100">
    <property type="match status" value="2"/>
</dbReference>
<evidence type="ECO:0000256" key="2">
    <source>
        <dbReference type="ARBA" id="ARBA00022898"/>
    </source>
</evidence>
<feature type="domain" description="Tryptophan synthase beta chain-like PALP" evidence="3">
    <location>
        <begin position="11"/>
        <end position="297"/>
    </location>
</feature>
<protein>
    <submittedName>
        <fullName evidence="4">Cysteine synthase A</fullName>
    </submittedName>
</protein>
<dbReference type="EMBL" id="SNYO01000009">
    <property type="protein sequence ID" value="TDQ50812.1"/>
    <property type="molecule type" value="Genomic_DNA"/>
</dbReference>
<dbReference type="AlphaFoldDB" id="A0A4R6UUG7"/>
<dbReference type="GO" id="GO:1901605">
    <property type="term" value="P:alpha-amino acid metabolic process"/>
    <property type="evidence" value="ECO:0007669"/>
    <property type="project" value="UniProtKB-ARBA"/>
</dbReference>
<evidence type="ECO:0000259" key="3">
    <source>
        <dbReference type="Pfam" id="PF00291"/>
    </source>
</evidence>
<name>A0A4R6UUG7_9PSEU</name>